<dbReference type="Proteomes" id="UP000243937">
    <property type="component" value="Chromosome"/>
</dbReference>
<keyword evidence="2" id="KW-1185">Reference proteome</keyword>
<dbReference type="KEGG" id="opf:CBP31_11395"/>
<protein>
    <submittedName>
        <fullName evidence="1">Uncharacterized protein</fullName>
    </submittedName>
</protein>
<dbReference type="RefSeq" id="WP_087037366.1">
    <property type="nucleotide sequence ID" value="NZ_CP021377.1"/>
</dbReference>
<evidence type="ECO:0000313" key="2">
    <source>
        <dbReference type="Proteomes" id="UP000243937"/>
    </source>
</evidence>
<organism evidence="1 2">
    <name type="scientific">Oceanisphaera profunda</name>
    <dbReference type="NCBI Taxonomy" id="1416627"/>
    <lineage>
        <taxon>Bacteria</taxon>
        <taxon>Pseudomonadati</taxon>
        <taxon>Pseudomonadota</taxon>
        <taxon>Gammaproteobacteria</taxon>
        <taxon>Aeromonadales</taxon>
        <taxon>Aeromonadaceae</taxon>
        <taxon>Oceanisphaera</taxon>
    </lineage>
</organism>
<evidence type="ECO:0000313" key="1">
    <source>
        <dbReference type="EMBL" id="ART83144.1"/>
    </source>
</evidence>
<dbReference type="OrthoDB" id="5887304at2"/>
<gene>
    <name evidence="1" type="ORF">CBP31_11395</name>
</gene>
<proteinExistence type="predicted"/>
<name>A0A1Y0D762_9GAMM</name>
<sequence length="102" mass="11574">MLARKCRYSLQSDTTIYAEIIINPCCTIVISVPKLGQRIKSKLALIHFTPSEKNVLLECYAKDTAESKSIVLELSYSDALELCQTIDEVKEEHEILMSDLCY</sequence>
<dbReference type="EMBL" id="CP021377">
    <property type="protein sequence ID" value="ART83144.1"/>
    <property type="molecule type" value="Genomic_DNA"/>
</dbReference>
<accession>A0A1Y0D762</accession>
<dbReference type="AlphaFoldDB" id="A0A1Y0D762"/>
<reference evidence="1 2" key="1">
    <citation type="journal article" date="2014" name="Int. J. Syst. Evol. Microbiol.">
        <title>Oceanisphaera profunda sp. nov., a marine bacterium isolated from deep-sea sediment, and emended description of the genus Oceanisphaera.</title>
        <authorList>
            <person name="Xu Z."/>
            <person name="Zhang X.Y."/>
            <person name="Su H.N."/>
            <person name="Yu Z.C."/>
            <person name="Liu C."/>
            <person name="Li H."/>
            <person name="Chen X.L."/>
            <person name="Song X.Y."/>
            <person name="Xie B.B."/>
            <person name="Qin Q.L."/>
            <person name="Zhou B.C."/>
            <person name="Shi M."/>
            <person name="Huang Y."/>
            <person name="Zhang Y.Z."/>
        </authorList>
    </citation>
    <scope>NUCLEOTIDE SEQUENCE [LARGE SCALE GENOMIC DNA]</scope>
    <source>
        <strain evidence="1 2">SM1222</strain>
    </source>
</reference>